<dbReference type="InterPro" id="IPR051682">
    <property type="entry name" value="Mito_Persulfide_Diox"/>
</dbReference>
<dbReference type="GO" id="GO:0050313">
    <property type="term" value="F:sulfur dioxygenase activity"/>
    <property type="evidence" value="ECO:0007669"/>
    <property type="project" value="InterPro"/>
</dbReference>
<dbReference type="RefSeq" id="WP_012034809.1">
    <property type="nucleotide sequence ID" value="NC_009464.1"/>
</dbReference>
<dbReference type="Pfam" id="PF00581">
    <property type="entry name" value="Rhodanese"/>
    <property type="match status" value="2"/>
</dbReference>
<feature type="domain" description="Rhodanese" evidence="2">
    <location>
        <begin position="266"/>
        <end position="356"/>
    </location>
</feature>
<dbReference type="InterPro" id="IPR036866">
    <property type="entry name" value="RibonucZ/Hydroxyglut_hydro"/>
</dbReference>
<dbReference type="OrthoDB" id="9180at2157"/>
<sequence length="460" mass="51435">MILRNLKAEGLAHNTYFIASGEEAVVIDPRREPADLRECLDLARESGAIIRYILETHRNEDFVHGSLELEKMTGATIYHGASLPFKYGQPLRDGDRITFDKLSILTMETPGHTPESLTYVLYDQKYPDEPLATFTGDALFVNSTGRIDLPDENEKHVNAGKLYDSIHGKILPLGDHVVIYPAHGAGSVCGSGMGDRDWSTIGYEKRTNPHLQLGRDEFIEYKVGEKFVRPPYFLRMEDYNLNGPPLLESRRAPVPLGVQTFDRAMRQKGTEVVDIRLPQAFGGGHIPGSYSIWLGGMALFPGWLFDYETELLLVPYEDEDAWKADRLLCRIGFDQVYGYLAGGFEPWQNAGMPIEFTGELPVDALKPLMDTSDIRLIDVREPREWQNGIVPGALLRYVGHLKTDLPDVPRDRPVAVMCSVGHRGSLGASILQKAGYGQVYNVPGGFTAWRARDYPVKPAK</sequence>
<dbReference type="eggNOG" id="arCOG00517">
    <property type="taxonomic scope" value="Archaea"/>
</dbReference>
<dbReference type="GO" id="GO:0006749">
    <property type="term" value="P:glutathione metabolic process"/>
    <property type="evidence" value="ECO:0007669"/>
    <property type="project" value="InterPro"/>
</dbReference>
<dbReference type="SMART" id="SM00450">
    <property type="entry name" value="RHOD"/>
    <property type="match status" value="2"/>
</dbReference>
<dbReference type="EMBL" id="AM114193">
    <property type="protein sequence ID" value="CAJ37779.1"/>
    <property type="molecule type" value="Genomic_DNA"/>
</dbReference>
<dbReference type="GeneID" id="5143627"/>
<evidence type="ECO:0000259" key="2">
    <source>
        <dbReference type="PROSITE" id="PS50206"/>
    </source>
</evidence>
<dbReference type="eggNOG" id="arCOG02021">
    <property type="taxonomic scope" value="Archaea"/>
</dbReference>
<dbReference type="PROSITE" id="PS50206">
    <property type="entry name" value="RHODANESE_3"/>
    <property type="match status" value="2"/>
</dbReference>
<evidence type="ECO:0000256" key="1">
    <source>
        <dbReference type="ARBA" id="ARBA00022723"/>
    </source>
</evidence>
<proteinExistence type="predicted"/>
<dbReference type="Gene3D" id="3.60.15.10">
    <property type="entry name" value="Ribonuclease Z/Hydroxyacylglutathione hydrolase-like"/>
    <property type="match status" value="1"/>
</dbReference>
<dbReference type="CDD" id="cd00158">
    <property type="entry name" value="RHOD"/>
    <property type="match status" value="2"/>
</dbReference>
<dbReference type="InterPro" id="IPR001279">
    <property type="entry name" value="Metallo-B-lactamas"/>
</dbReference>
<accession>Q0W1G4</accession>
<dbReference type="Pfam" id="PF00753">
    <property type="entry name" value="Lactamase_B"/>
    <property type="match status" value="1"/>
</dbReference>
<dbReference type="PANTHER" id="PTHR43084">
    <property type="entry name" value="PERSULFIDE DIOXYGENASE ETHE1"/>
    <property type="match status" value="1"/>
</dbReference>
<organism evidence="3 4">
    <name type="scientific">Methanocella arvoryzae (strain DSM 22066 / NBRC 105507 / MRE50)</name>
    <dbReference type="NCBI Taxonomy" id="351160"/>
    <lineage>
        <taxon>Archaea</taxon>
        <taxon>Methanobacteriati</taxon>
        <taxon>Methanobacteriota</taxon>
        <taxon>Stenosarchaea group</taxon>
        <taxon>Methanomicrobia</taxon>
        <taxon>Methanocellales</taxon>
        <taxon>Methanocellaceae</taxon>
        <taxon>Methanocella</taxon>
    </lineage>
</organism>
<dbReference type="Gene3D" id="3.40.250.10">
    <property type="entry name" value="Rhodanese-like domain"/>
    <property type="match status" value="2"/>
</dbReference>
<dbReference type="STRING" id="351160.RCIX2738"/>
<dbReference type="PANTHER" id="PTHR43084:SF1">
    <property type="entry name" value="PERSULFIDE DIOXYGENASE ETHE1, MITOCHONDRIAL"/>
    <property type="match status" value="1"/>
</dbReference>
<keyword evidence="1" id="KW-0479">Metal-binding</keyword>
<dbReference type="SUPFAM" id="SSF52821">
    <property type="entry name" value="Rhodanese/Cell cycle control phosphatase"/>
    <property type="match status" value="2"/>
</dbReference>
<gene>
    <name evidence="3" type="ORF">RCIX2738</name>
</gene>
<dbReference type="CDD" id="cd07724">
    <property type="entry name" value="POD-like_MBL-fold"/>
    <property type="match status" value="1"/>
</dbReference>
<dbReference type="AlphaFoldDB" id="Q0W1G4"/>
<dbReference type="GO" id="GO:0046872">
    <property type="term" value="F:metal ion binding"/>
    <property type="evidence" value="ECO:0007669"/>
    <property type="project" value="UniProtKB-KW"/>
</dbReference>
<name>Q0W1G4_METAR</name>
<dbReference type="KEGG" id="rci:RCIX2738"/>
<dbReference type="SUPFAM" id="SSF56281">
    <property type="entry name" value="Metallo-hydrolase/oxidoreductase"/>
    <property type="match status" value="1"/>
</dbReference>
<keyword evidence="4" id="KW-1185">Reference proteome</keyword>
<dbReference type="InterPro" id="IPR036873">
    <property type="entry name" value="Rhodanese-like_dom_sf"/>
</dbReference>
<feature type="domain" description="Rhodanese" evidence="2">
    <location>
        <begin position="370"/>
        <end position="458"/>
    </location>
</feature>
<dbReference type="InterPro" id="IPR001763">
    <property type="entry name" value="Rhodanese-like_dom"/>
</dbReference>
<dbReference type="InterPro" id="IPR044528">
    <property type="entry name" value="POD-like_MBL-fold"/>
</dbReference>
<reference evidence="3 4" key="1">
    <citation type="journal article" date="2006" name="Science">
        <title>Genome of rice cluster I archaea -- the key methane producers in the rice rhizosphere.</title>
        <authorList>
            <person name="Erkel C."/>
            <person name="Kube M."/>
            <person name="Reinhardt R."/>
            <person name="Liesack W."/>
        </authorList>
    </citation>
    <scope>NUCLEOTIDE SEQUENCE [LARGE SCALE GENOMIC DNA]</scope>
    <source>
        <strain evidence="4">DSM 22066 / NBRC 105507 / MRE50</strain>
    </source>
</reference>
<evidence type="ECO:0000313" key="3">
    <source>
        <dbReference type="EMBL" id="CAJ37779.1"/>
    </source>
</evidence>
<evidence type="ECO:0000313" key="4">
    <source>
        <dbReference type="Proteomes" id="UP000000663"/>
    </source>
</evidence>
<dbReference type="Proteomes" id="UP000000663">
    <property type="component" value="Chromosome"/>
</dbReference>
<dbReference type="GO" id="GO:0070813">
    <property type="term" value="P:hydrogen sulfide metabolic process"/>
    <property type="evidence" value="ECO:0007669"/>
    <property type="project" value="TreeGrafter"/>
</dbReference>
<protein>
    <submittedName>
        <fullName evidence="3">Metallo-beta-lactamase</fullName>
    </submittedName>
</protein>
<dbReference type="SMART" id="SM00849">
    <property type="entry name" value="Lactamase_B"/>
    <property type="match status" value="1"/>
</dbReference>